<name>A0A5C7VRU6_9PROT</name>
<dbReference type="AlphaFoldDB" id="A0A5C7VRU6"/>
<dbReference type="InterPro" id="IPR029060">
    <property type="entry name" value="PIN-like_dom_sf"/>
</dbReference>
<sequence>MIVPDTNVISELMREQPDANVKQWIKAQKTIHLAITAITVAEIQRGLTRLPEGKRRTQLTANFSDFIAEAFSGRIFPFDEEAAYRYGEIAATCESAGINTDAVDLMIAAIASSRRAAIATRNVKDFTGCGVAIINPWVNSPQQIPPNK</sequence>
<keyword evidence="4 8" id="KW-0479">Metal-binding</keyword>
<dbReference type="GO" id="GO:0090729">
    <property type="term" value="F:toxin activity"/>
    <property type="evidence" value="ECO:0007669"/>
    <property type="project" value="UniProtKB-KW"/>
</dbReference>
<keyword evidence="5 8" id="KW-0378">Hydrolase</keyword>
<dbReference type="InterPro" id="IPR002716">
    <property type="entry name" value="PIN_dom"/>
</dbReference>
<evidence type="ECO:0000256" key="6">
    <source>
        <dbReference type="ARBA" id="ARBA00022842"/>
    </source>
</evidence>
<dbReference type="HAMAP" id="MF_00265">
    <property type="entry name" value="VapC_Nob1"/>
    <property type="match status" value="1"/>
</dbReference>
<organism evidence="10 11">
    <name type="scientific">Nitrosomonas oligotropha</name>
    <dbReference type="NCBI Taxonomy" id="42354"/>
    <lineage>
        <taxon>Bacteria</taxon>
        <taxon>Pseudomonadati</taxon>
        <taxon>Pseudomonadota</taxon>
        <taxon>Betaproteobacteria</taxon>
        <taxon>Nitrosomonadales</taxon>
        <taxon>Nitrosomonadaceae</taxon>
        <taxon>Nitrosomonas</taxon>
    </lineage>
</organism>
<dbReference type="GO" id="GO:0000287">
    <property type="term" value="F:magnesium ion binding"/>
    <property type="evidence" value="ECO:0007669"/>
    <property type="project" value="UniProtKB-UniRule"/>
</dbReference>
<keyword evidence="3 8" id="KW-0540">Nuclease</keyword>
<evidence type="ECO:0000256" key="3">
    <source>
        <dbReference type="ARBA" id="ARBA00022722"/>
    </source>
</evidence>
<dbReference type="CDD" id="cd18731">
    <property type="entry name" value="PIN_NgFitB-like"/>
    <property type="match status" value="1"/>
</dbReference>
<accession>A0A5C7VRU6</accession>
<evidence type="ECO:0000256" key="1">
    <source>
        <dbReference type="ARBA" id="ARBA00001946"/>
    </source>
</evidence>
<dbReference type="GO" id="GO:0004540">
    <property type="term" value="F:RNA nuclease activity"/>
    <property type="evidence" value="ECO:0007669"/>
    <property type="project" value="InterPro"/>
</dbReference>
<evidence type="ECO:0000256" key="5">
    <source>
        <dbReference type="ARBA" id="ARBA00022801"/>
    </source>
</evidence>
<dbReference type="EMBL" id="SSFX01000082">
    <property type="protein sequence ID" value="TXI27223.1"/>
    <property type="molecule type" value="Genomic_DNA"/>
</dbReference>
<dbReference type="PANTHER" id="PTHR33653">
    <property type="entry name" value="RIBONUCLEASE VAPC2"/>
    <property type="match status" value="1"/>
</dbReference>
<comment type="similarity">
    <text evidence="7 8">Belongs to the PINc/VapC protein family.</text>
</comment>
<reference evidence="10 11" key="1">
    <citation type="submission" date="2018-09" db="EMBL/GenBank/DDBJ databases">
        <title>Metagenome Assembled Genomes from an Advanced Water Purification Facility.</title>
        <authorList>
            <person name="Stamps B.W."/>
            <person name="Spear J.R."/>
        </authorList>
    </citation>
    <scope>NUCLEOTIDE SEQUENCE [LARGE SCALE GENOMIC DNA]</scope>
    <source>
        <strain evidence="10">Bin_54_1</strain>
    </source>
</reference>
<evidence type="ECO:0000313" key="11">
    <source>
        <dbReference type="Proteomes" id="UP000321055"/>
    </source>
</evidence>
<protein>
    <recommendedName>
        <fullName evidence="8">Ribonuclease VapC</fullName>
        <shortName evidence="8">RNase VapC</shortName>
        <ecNumber evidence="8">3.1.-.-</ecNumber>
    </recommendedName>
    <alternativeName>
        <fullName evidence="8">Toxin VapC</fullName>
    </alternativeName>
</protein>
<evidence type="ECO:0000256" key="7">
    <source>
        <dbReference type="ARBA" id="ARBA00038093"/>
    </source>
</evidence>
<evidence type="ECO:0000256" key="2">
    <source>
        <dbReference type="ARBA" id="ARBA00022649"/>
    </source>
</evidence>
<keyword evidence="2 8" id="KW-1277">Toxin-antitoxin system</keyword>
<dbReference type="Gene3D" id="3.40.50.1010">
    <property type="entry name" value="5'-nuclease"/>
    <property type="match status" value="1"/>
</dbReference>
<evidence type="ECO:0000313" key="10">
    <source>
        <dbReference type="EMBL" id="TXI27223.1"/>
    </source>
</evidence>
<dbReference type="InterPro" id="IPR050556">
    <property type="entry name" value="Type_II_TA_system_RNase"/>
</dbReference>
<dbReference type="GO" id="GO:0016787">
    <property type="term" value="F:hydrolase activity"/>
    <property type="evidence" value="ECO:0007669"/>
    <property type="project" value="UniProtKB-KW"/>
</dbReference>
<dbReference type="PANTHER" id="PTHR33653:SF1">
    <property type="entry name" value="RIBONUCLEASE VAPC2"/>
    <property type="match status" value="1"/>
</dbReference>
<evidence type="ECO:0000259" key="9">
    <source>
        <dbReference type="Pfam" id="PF01850"/>
    </source>
</evidence>
<dbReference type="Proteomes" id="UP000321055">
    <property type="component" value="Unassembled WGS sequence"/>
</dbReference>
<evidence type="ECO:0000256" key="4">
    <source>
        <dbReference type="ARBA" id="ARBA00022723"/>
    </source>
</evidence>
<comment type="cofactor">
    <cofactor evidence="1 8">
        <name>Mg(2+)</name>
        <dbReference type="ChEBI" id="CHEBI:18420"/>
    </cofactor>
</comment>
<proteinExistence type="inferred from homology"/>
<evidence type="ECO:0000256" key="8">
    <source>
        <dbReference type="HAMAP-Rule" id="MF_00265"/>
    </source>
</evidence>
<dbReference type="InterPro" id="IPR022907">
    <property type="entry name" value="VapC_family"/>
</dbReference>
<feature type="binding site" evidence="8">
    <location>
        <position position="104"/>
    </location>
    <ligand>
        <name>Mg(2+)</name>
        <dbReference type="ChEBI" id="CHEBI:18420"/>
    </ligand>
</feature>
<keyword evidence="8" id="KW-0800">Toxin</keyword>
<comment type="function">
    <text evidence="8">Toxic component of a toxin-antitoxin (TA) system. An RNase.</text>
</comment>
<comment type="caution">
    <text evidence="10">The sequence shown here is derived from an EMBL/GenBank/DDBJ whole genome shotgun (WGS) entry which is preliminary data.</text>
</comment>
<feature type="domain" description="PIN" evidence="9">
    <location>
        <begin position="2"/>
        <end position="122"/>
    </location>
</feature>
<dbReference type="Pfam" id="PF01850">
    <property type="entry name" value="PIN"/>
    <property type="match status" value="1"/>
</dbReference>
<dbReference type="SUPFAM" id="SSF88723">
    <property type="entry name" value="PIN domain-like"/>
    <property type="match status" value="1"/>
</dbReference>
<gene>
    <name evidence="8" type="primary">vapC</name>
    <name evidence="10" type="ORF">E6Q60_10435</name>
</gene>
<dbReference type="EC" id="3.1.-.-" evidence="8"/>
<feature type="binding site" evidence="8">
    <location>
        <position position="5"/>
    </location>
    <ligand>
        <name>Mg(2+)</name>
        <dbReference type="ChEBI" id="CHEBI:18420"/>
    </ligand>
</feature>
<keyword evidence="6 8" id="KW-0460">Magnesium</keyword>